<dbReference type="InterPro" id="IPR036291">
    <property type="entry name" value="NAD(P)-bd_dom_sf"/>
</dbReference>
<dbReference type="EC" id="1.3.1.76" evidence="2"/>
<gene>
    <name evidence="8" type="ORF">D5R97_10580</name>
</gene>
<dbReference type="InterPro" id="IPR028281">
    <property type="entry name" value="Sirohaem_synthase_central"/>
</dbReference>
<keyword evidence="4" id="KW-0520">NAD</keyword>
<feature type="non-terminal residue" evidence="8">
    <location>
        <position position="199"/>
    </location>
</feature>
<comment type="catalytic activity">
    <reaction evidence="6">
        <text>precorrin-2 + NAD(+) = sirohydrochlorin + NADH + 2 H(+)</text>
        <dbReference type="Rhea" id="RHEA:15613"/>
        <dbReference type="ChEBI" id="CHEBI:15378"/>
        <dbReference type="ChEBI" id="CHEBI:57540"/>
        <dbReference type="ChEBI" id="CHEBI:57945"/>
        <dbReference type="ChEBI" id="CHEBI:58351"/>
        <dbReference type="ChEBI" id="CHEBI:58827"/>
        <dbReference type="EC" id="1.3.1.76"/>
    </reaction>
</comment>
<evidence type="ECO:0000256" key="6">
    <source>
        <dbReference type="ARBA" id="ARBA00047561"/>
    </source>
</evidence>
<evidence type="ECO:0000256" key="1">
    <source>
        <dbReference type="ARBA" id="ARBA00005010"/>
    </source>
</evidence>
<dbReference type="InterPro" id="IPR028161">
    <property type="entry name" value="Met8-like"/>
</dbReference>
<dbReference type="Gene3D" id="3.40.50.720">
    <property type="entry name" value="NAD(P)-binding Rossmann-like Domain"/>
    <property type="match status" value="1"/>
</dbReference>
<feature type="domain" description="Siroheme synthase central" evidence="7">
    <location>
        <begin position="120"/>
        <end position="147"/>
    </location>
</feature>
<comment type="pathway">
    <text evidence="1">Porphyrin-containing compound metabolism; siroheme biosynthesis; sirohydrochlorin from precorrin-2: step 1/1.</text>
</comment>
<dbReference type="NCBIfam" id="TIGR01470">
    <property type="entry name" value="cysG_Nterm"/>
    <property type="match status" value="1"/>
</dbReference>
<dbReference type="Proteomes" id="UP000285138">
    <property type="component" value="Unassembled WGS sequence"/>
</dbReference>
<proteinExistence type="predicted"/>
<name>A0A424Y8Y0_9FIRM</name>
<evidence type="ECO:0000256" key="2">
    <source>
        <dbReference type="ARBA" id="ARBA00012400"/>
    </source>
</evidence>
<keyword evidence="5" id="KW-0627">Porphyrin biosynthesis</keyword>
<evidence type="ECO:0000313" key="9">
    <source>
        <dbReference type="Proteomes" id="UP000285138"/>
    </source>
</evidence>
<dbReference type="Pfam" id="PF13241">
    <property type="entry name" value="NAD_binding_7"/>
    <property type="match status" value="1"/>
</dbReference>
<evidence type="ECO:0000313" key="8">
    <source>
        <dbReference type="EMBL" id="RQD72704.1"/>
    </source>
</evidence>
<dbReference type="UniPathway" id="UPA00262">
    <property type="reaction ID" value="UER00222"/>
</dbReference>
<evidence type="ECO:0000256" key="3">
    <source>
        <dbReference type="ARBA" id="ARBA00023002"/>
    </source>
</evidence>
<sequence>MSSFYPLSLDLNGRKVLVVGGGKVALRKVKTLLSFKARVHLVCPEALSSLEELAHKGEIVFHLDRYRREFLKGSTLVIGATDDQQVNRQIARDARRENIPVNIIDNPELCTFLVPAVVKRGSLTISVSTEGKSPALAAQVRKELEASYGKEYQLFLDYLGKVRSLVREEVSDPDRRREIFVEMSDPSLVKLVKGNDLSL</sequence>
<dbReference type="GO" id="GO:0019354">
    <property type="term" value="P:siroheme biosynthetic process"/>
    <property type="evidence" value="ECO:0007669"/>
    <property type="project" value="UniProtKB-UniPathway"/>
</dbReference>
<reference evidence="8 9" key="1">
    <citation type="submission" date="2018-08" db="EMBL/GenBank/DDBJ databases">
        <title>The metabolism and importance of syntrophic acetate oxidation coupled to methane or sulfide production in haloalkaline environments.</title>
        <authorList>
            <person name="Timmers P.H.A."/>
            <person name="Vavourakis C.D."/>
            <person name="Sorokin D.Y."/>
            <person name="Sinninghe Damste J.S."/>
            <person name="Muyzer G."/>
            <person name="Stams A.J.M."/>
            <person name="Plugge C.M."/>
        </authorList>
    </citation>
    <scope>NUCLEOTIDE SEQUENCE [LARGE SCALE GENOMIC DNA]</scope>
    <source>
        <strain evidence="8">MSAO_Bac1</strain>
    </source>
</reference>
<dbReference type="PANTHER" id="PTHR35330:SF1">
    <property type="entry name" value="SIROHEME BIOSYNTHESIS PROTEIN MET8"/>
    <property type="match status" value="1"/>
</dbReference>
<evidence type="ECO:0000259" key="7">
    <source>
        <dbReference type="Pfam" id="PF14824"/>
    </source>
</evidence>
<dbReference type="Gene3D" id="1.10.8.610">
    <property type="entry name" value="SirC, precorrin-2 dehydrogenase, C-terminal helical domain-like"/>
    <property type="match status" value="1"/>
</dbReference>
<dbReference type="EMBL" id="QZAA01000300">
    <property type="protein sequence ID" value="RQD72704.1"/>
    <property type="molecule type" value="Genomic_DNA"/>
</dbReference>
<dbReference type="SUPFAM" id="SSF51735">
    <property type="entry name" value="NAD(P)-binding Rossmann-fold domains"/>
    <property type="match status" value="1"/>
</dbReference>
<evidence type="ECO:0000256" key="5">
    <source>
        <dbReference type="ARBA" id="ARBA00023244"/>
    </source>
</evidence>
<dbReference type="AlphaFoldDB" id="A0A424Y8Y0"/>
<dbReference type="InterPro" id="IPR006367">
    <property type="entry name" value="Sirohaem_synthase_N"/>
</dbReference>
<dbReference type="GO" id="GO:0043115">
    <property type="term" value="F:precorrin-2 dehydrogenase activity"/>
    <property type="evidence" value="ECO:0007669"/>
    <property type="project" value="UniProtKB-EC"/>
</dbReference>
<accession>A0A424Y8Y0</accession>
<dbReference type="Pfam" id="PF14824">
    <property type="entry name" value="Sirohm_synth_M"/>
    <property type="match status" value="1"/>
</dbReference>
<comment type="caution">
    <text evidence="8">The sequence shown here is derived from an EMBL/GenBank/DDBJ whole genome shotgun (WGS) entry which is preliminary data.</text>
</comment>
<dbReference type="GO" id="GO:0004325">
    <property type="term" value="F:ferrochelatase activity"/>
    <property type="evidence" value="ECO:0007669"/>
    <property type="project" value="InterPro"/>
</dbReference>
<dbReference type="InterPro" id="IPR042518">
    <property type="entry name" value="SirC_C"/>
</dbReference>
<organism evidence="8 9">
    <name type="scientific">Candidatus Syntrophonatronum acetioxidans</name>
    <dbReference type="NCBI Taxonomy" id="1795816"/>
    <lineage>
        <taxon>Bacteria</taxon>
        <taxon>Bacillati</taxon>
        <taxon>Bacillota</taxon>
        <taxon>Clostridia</taxon>
        <taxon>Eubacteriales</taxon>
        <taxon>Syntrophomonadaceae</taxon>
        <taxon>Candidatus Syntrophonatronum</taxon>
    </lineage>
</organism>
<dbReference type="PANTHER" id="PTHR35330">
    <property type="entry name" value="SIROHEME BIOSYNTHESIS PROTEIN MET8"/>
    <property type="match status" value="1"/>
</dbReference>
<keyword evidence="3" id="KW-0560">Oxidoreductase</keyword>
<evidence type="ECO:0000256" key="4">
    <source>
        <dbReference type="ARBA" id="ARBA00023027"/>
    </source>
</evidence>
<protein>
    <recommendedName>
        <fullName evidence="2">precorrin-2 dehydrogenase</fullName>
        <ecNumber evidence="2">1.3.1.76</ecNumber>
    </recommendedName>
</protein>
<dbReference type="SUPFAM" id="SSF75615">
    <property type="entry name" value="Siroheme synthase middle domains-like"/>
    <property type="match status" value="1"/>
</dbReference>